<evidence type="ECO:0000256" key="2">
    <source>
        <dbReference type="SAM" id="MobiDB-lite"/>
    </source>
</evidence>
<name>A0AAN9X5I6_PSOTE</name>
<reference evidence="3 4" key="1">
    <citation type="submission" date="2024-01" db="EMBL/GenBank/DDBJ databases">
        <title>The genomes of 5 underutilized Papilionoideae crops provide insights into root nodulation and disease resistanc.</title>
        <authorList>
            <person name="Jiang F."/>
        </authorList>
    </citation>
    <scope>NUCLEOTIDE SEQUENCE [LARGE SCALE GENOMIC DNA]</scope>
    <source>
        <strain evidence="3">DUOXIRENSHENG_FW03</strain>
        <tissue evidence="3">Leaves</tissue>
    </source>
</reference>
<evidence type="ECO:0000313" key="3">
    <source>
        <dbReference type="EMBL" id="KAK7385033.1"/>
    </source>
</evidence>
<keyword evidence="1" id="KW-0175">Coiled coil</keyword>
<gene>
    <name evidence="3" type="ORF">VNO78_30740</name>
</gene>
<dbReference type="AlphaFoldDB" id="A0AAN9X5I6"/>
<evidence type="ECO:0000313" key="4">
    <source>
        <dbReference type="Proteomes" id="UP001386955"/>
    </source>
</evidence>
<feature type="compositionally biased region" description="Acidic residues" evidence="2">
    <location>
        <begin position="518"/>
        <end position="530"/>
    </location>
</feature>
<dbReference type="PANTHER" id="PTHR34380:SF1">
    <property type="entry name" value="OS01G0221300 PROTEIN"/>
    <property type="match status" value="1"/>
</dbReference>
<keyword evidence="4" id="KW-1185">Reference proteome</keyword>
<feature type="region of interest" description="Disordered" evidence="2">
    <location>
        <begin position="450"/>
        <end position="475"/>
    </location>
</feature>
<feature type="compositionally biased region" description="Polar residues" evidence="2">
    <location>
        <begin position="568"/>
        <end position="582"/>
    </location>
</feature>
<sequence length="723" mass="81012">MHIDGLVGLLKILTVYNVRSSDILSQIFALFCSFSHFQFIDAWGSLRVGEVVWERNSGFMERNEAKMGEEEEMLNPNVVGDSIISVSQCGRCNELEERCKKAKVRCSELESELQKKKEHCEELEAKVMALEGERSEFEDKLKVLSEGLERKKEVSGGKRGEVKAIVDLTKDNEAVQLMIENKVLQYEKIRAESEVEVWQDKYQKLELLALQLGVGNGSYEEKSKTQESKPISNEGNLHLEKAVSDMQSADTPSDGILHRSHILDVLPGKKIIKSLTFQTDDSESNKMAPSTHIGVKFASVSVIDIIDSDDEPNVPQNPVPDRQGSESISVSKFLAEDEKDSNNGCAQNNQESLDLDENILFVATPKRKRTCNVVTSASENDDKDDDDDISLCKASNNNCAQNKQESLGLDENLLFTATPKRKRTCNVVTSESESDDDDIPISKLKRKHFQKLSSDQVRHDLSSSPPATISEDDKVTGTVVTRRRLLPLRKFVSKSQDDEISKCRPGKGKNQQSIPTNEDGDDDESEEDMSYNEGENMSDFIVDDSDLSNCEDTSSKSEDVSNCDVDSDSINSQHVQDSNMESDSQDVSDGEMDFGKILSQIQRSKTDMKWEFQADMLAAFGKDTELCMNAVCALYRQQTSEEQTIKGALVSNQRGFNKFDAYRGSILAEFLTDGDPYGGLKKSVKELEEYDPEAVEECRSLAIHYSKQLYEIYKNKEDPLFPG</sequence>
<comment type="caution">
    <text evidence="3">The sequence shown here is derived from an EMBL/GenBank/DDBJ whole genome shotgun (WGS) entry which is preliminary data.</text>
</comment>
<feature type="region of interest" description="Disordered" evidence="2">
    <location>
        <begin position="308"/>
        <end position="327"/>
    </location>
</feature>
<protein>
    <submittedName>
        <fullName evidence="3">Uncharacterized protein</fullName>
    </submittedName>
</protein>
<feature type="coiled-coil region" evidence="1">
    <location>
        <begin position="92"/>
        <end position="140"/>
    </location>
</feature>
<dbReference type="EMBL" id="JAYMYS010000008">
    <property type="protein sequence ID" value="KAK7385033.1"/>
    <property type="molecule type" value="Genomic_DNA"/>
</dbReference>
<organism evidence="3 4">
    <name type="scientific">Psophocarpus tetragonolobus</name>
    <name type="common">Winged bean</name>
    <name type="synonym">Dolichos tetragonolobus</name>
    <dbReference type="NCBI Taxonomy" id="3891"/>
    <lineage>
        <taxon>Eukaryota</taxon>
        <taxon>Viridiplantae</taxon>
        <taxon>Streptophyta</taxon>
        <taxon>Embryophyta</taxon>
        <taxon>Tracheophyta</taxon>
        <taxon>Spermatophyta</taxon>
        <taxon>Magnoliopsida</taxon>
        <taxon>eudicotyledons</taxon>
        <taxon>Gunneridae</taxon>
        <taxon>Pentapetalae</taxon>
        <taxon>rosids</taxon>
        <taxon>fabids</taxon>
        <taxon>Fabales</taxon>
        <taxon>Fabaceae</taxon>
        <taxon>Papilionoideae</taxon>
        <taxon>50 kb inversion clade</taxon>
        <taxon>NPAAA clade</taxon>
        <taxon>indigoferoid/millettioid clade</taxon>
        <taxon>Phaseoleae</taxon>
        <taxon>Psophocarpus</taxon>
    </lineage>
</organism>
<feature type="region of interest" description="Disordered" evidence="2">
    <location>
        <begin position="495"/>
        <end position="588"/>
    </location>
</feature>
<dbReference type="Proteomes" id="UP001386955">
    <property type="component" value="Unassembled WGS sequence"/>
</dbReference>
<dbReference type="PANTHER" id="PTHR34380">
    <property type="entry name" value="BNAA03G12380D PROTEIN"/>
    <property type="match status" value="1"/>
</dbReference>
<proteinExistence type="predicted"/>
<evidence type="ECO:0000256" key="1">
    <source>
        <dbReference type="SAM" id="Coils"/>
    </source>
</evidence>
<accession>A0AAN9X5I6</accession>